<protein>
    <submittedName>
        <fullName evidence="4">Galactose oxidase, central domain-containing protein</fullName>
    </submittedName>
</protein>
<evidence type="ECO:0000313" key="4">
    <source>
        <dbReference type="EMBL" id="KAH0959657.1"/>
    </source>
</evidence>
<organism evidence="4 5">
    <name type="scientific">Hirsutella rhossiliensis</name>
    <dbReference type="NCBI Taxonomy" id="111463"/>
    <lineage>
        <taxon>Eukaryota</taxon>
        <taxon>Fungi</taxon>
        <taxon>Dikarya</taxon>
        <taxon>Ascomycota</taxon>
        <taxon>Pezizomycotina</taxon>
        <taxon>Sordariomycetes</taxon>
        <taxon>Hypocreomycetidae</taxon>
        <taxon>Hypocreales</taxon>
        <taxon>Ophiocordycipitaceae</taxon>
        <taxon>Hirsutella</taxon>
    </lineage>
</organism>
<dbReference type="Proteomes" id="UP000824596">
    <property type="component" value="Unassembled WGS sequence"/>
</dbReference>
<keyword evidence="2" id="KW-0408">Iron</keyword>
<proteinExistence type="predicted"/>
<dbReference type="PANTHER" id="PTHR47435:SF4">
    <property type="entry name" value="KELCH REPEAT PROTEIN (AFU_ORTHOLOGUE AFUA_5G12780)"/>
    <property type="match status" value="1"/>
</dbReference>
<keyword evidence="5" id="KW-1185">Reference proteome</keyword>
<comment type="caution">
    <text evidence="4">The sequence shown here is derived from an EMBL/GenBank/DDBJ whole genome shotgun (WGS) entry which is preliminary data.</text>
</comment>
<name>A0A9P8MQN1_9HYPO</name>
<dbReference type="OrthoDB" id="10250130at2759"/>
<feature type="compositionally biased region" description="Acidic residues" evidence="3">
    <location>
        <begin position="487"/>
        <end position="496"/>
    </location>
</feature>
<feature type="region of interest" description="Disordered" evidence="3">
    <location>
        <begin position="480"/>
        <end position="509"/>
    </location>
</feature>
<dbReference type="GO" id="GO:0019760">
    <property type="term" value="P:glucosinolate metabolic process"/>
    <property type="evidence" value="ECO:0007669"/>
    <property type="project" value="UniProtKB-ARBA"/>
</dbReference>
<dbReference type="EMBL" id="JAIZPD010000012">
    <property type="protein sequence ID" value="KAH0959657.1"/>
    <property type="molecule type" value="Genomic_DNA"/>
</dbReference>
<dbReference type="Pfam" id="PF01344">
    <property type="entry name" value="Kelch_1"/>
    <property type="match status" value="1"/>
</dbReference>
<dbReference type="InterPro" id="IPR006652">
    <property type="entry name" value="Kelch_1"/>
</dbReference>
<sequence>MESWTQLRRRSTGLFAHVHQSLPSMPRLGRPSSSRKQHGAIRATWQRVDGLPLLPRSSHSLDVVAGAAYIFGGELSPREPVDNDMLVISLPYSSAGADYYKVKAVAAKGDERPAFEERYDAGEQQQNEEETPGQRDLQDVPLGENPPANKGKEPATAEDQQPSVSNPGDVPAPRVGHATAVIGSRIFLFGGRGGPDMTPLDEAGRVWVFDTRSRTWTHLDPVPAVTPGAAAVPHPAARSYHCAAATEHPRDLGHPSAPRKPQTWRQWAVGDSARTGIPQDPVVGSVAEEAVDYDSEGYGTFLVHAGCLADGERTSDLWAFDVASRTWTELPAAPGPPRSGTGMCISKSRLFRFGGFDGASSLGGQLDFLPLELETFDDSTAKAEVSIAARAAGWQTILADNPDASSTDIPVECSQQWPAARSVASLHALSIGGGGREYLVLAMGEGSPSADGHAAAAAFLDDVWTFQAVGRKTGEGRWTRVEARPLDDDEYDDDDEQGRPAPRGWLASAPMGDVEESGIVIWGGVGQDNQRIGDGWILRLGD</sequence>
<accession>A0A9P8MQN1</accession>
<dbReference type="RefSeq" id="XP_044717170.1">
    <property type="nucleotide sequence ID" value="XM_044867910.1"/>
</dbReference>
<evidence type="ECO:0000256" key="3">
    <source>
        <dbReference type="SAM" id="MobiDB-lite"/>
    </source>
</evidence>
<evidence type="ECO:0000313" key="5">
    <source>
        <dbReference type="Proteomes" id="UP000824596"/>
    </source>
</evidence>
<reference evidence="4" key="1">
    <citation type="submission" date="2021-09" db="EMBL/GenBank/DDBJ databases">
        <title>A high-quality genome of the endoparasitic fungus Hirsutella rhossiliensis with a comparison of Hirsutella genomes reveals transposable elements contributing to genome size variation.</title>
        <authorList>
            <person name="Lin R."/>
            <person name="Jiao Y."/>
            <person name="Sun X."/>
            <person name="Ling J."/>
            <person name="Xie B."/>
            <person name="Cheng X."/>
        </authorList>
    </citation>
    <scope>NUCLEOTIDE SEQUENCE</scope>
    <source>
        <strain evidence="4">HR02</strain>
    </source>
</reference>
<dbReference type="GeneID" id="68358568"/>
<dbReference type="PANTHER" id="PTHR47435">
    <property type="entry name" value="KELCH REPEAT PROTEIN (AFU_ORTHOLOGUE AFUA_5G12780)"/>
    <property type="match status" value="1"/>
</dbReference>
<dbReference type="SUPFAM" id="SSF117281">
    <property type="entry name" value="Kelch motif"/>
    <property type="match status" value="1"/>
</dbReference>
<dbReference type="InterPro" id="IPR015915">
    <property type="entry name" value="Kelch-typ_b-propeller"/>
</dbReference>
<evidence type="ECO:0000256" key="1">
    <source>
        <dbReference type="ARBA" id="ARBA00022737"/>
    </source>
</evidence>
<keyword evidence="1" id="KW-0677">Repeat</keyword>
<feature type="region of interest" description="Disordered" evidence="3">
    <location>
        <begin position="119"/>
        <end position="175"/>
    </location>
</feature>
<dbReference type="AlphaFoldDB" id="A0A9P8MQN1"/>
<dbReference type="Gene3D" id="2.120.10.80">
    <property type="entry name" value="Kelch-type beta propeller"/>
    <property type="match status" value="2"/>
</dbReference>
<evidence type="ECO:0000256" key="2">
    <source>
        <dbReference type="ARBA" id="ARBA00023004"/>
    </source>
</evidence>
<gene>
    <name evidence="4" type="ORF">HRG_09439</name>
</gene>